<dbReference type="Pfam" id="PF22936">
    <property type="entry name" value="Pol_BBD"/>
    <property type="match status" value="1"/>
</dbReference>
<name>A0A151RG52_CAJCA</name>
<reference evidence="2" key="1">
    <citation type="journal article" date="2012" name="Nat. Biotechnol.">
        <title>Draft genome sequence of pigeonpea (Cajanus cajan), an orphan legume crop of resource-poor farmers.</title>
        <authorList>
            <person name="Varshney R.K."/>
            <person name="Chen W."/>
            <person name="Li Y."/>
            <person name="Bharti A.K."/>
            <person name="Saxena R.K."/>
            <person name="Schlueter J.A."/>
            <person name="Donoghue M.T."/>
            <person name="Azam S."/>
            <person name="Fan G."/>
            <person name="Whaley A.M."/>
            <person name="Farmer A.D."/>
            <person name="Sheridan J."/>
            <person name="Iwata A."/>
            <person name="Tuteja R."/>
            <person name="Penmetsa R.V."/>
            <person name="Wu W."/>
            <person name="Upadhyaya H.D."/>
            <person name="Yang S.P."/>
            <person name="Shah T."/>
            <person name="Saxena K.B."/>
            <person name="Michael T."/>
            <person name="McCombie W.R."/>
            <person name="Yang B."/>
            <person name="Zhang G."/>
            <person name="Yang H."/>
            <person name="Wang J."/>
            <person name="Spillane C."/>
            <person name="Cook D.R."/>
            <person name="May G.D."/>
            <person name="Xu X."/>
            <person name="Jackson S.A."/>
        </authorList>
    </citation>
    <scope>NUCLEOTIDE SEQUENCE [LARGE SCALE GENOMIC DNA]</scope>
</reference>
<dbReference type="Proteomes" id="UP000075243">
    <property type="component" value="Unassembled WGS sequence"/>
</dbReference>
<dbReference type="AlphaFoldDB" id="A0A151RG52"/>
<gene>
    <name evidence="2" type="ORF">KK1_037229</name>
</gene>
<protein>
    <recommendedName>
        <fullName evidence="1">Retrovirus-related Pol polyprotein from transposon TNT 1-94-like beta-barrel domain-containing protein</fullName>
    </recommendedName>
</protein>
<sequence>MDLLQQLKDNLSSVNHTQTSLVNHSVDASCPSSWILDSGATNPICPSKSFFEFLKPIKPIHIKFPNNKIIIANFFGNIHQGKLTLVNVLYVPDFVVHLISIPRLISTISCMVIFCDAHCLIMQKFNFHMIGAAKRWNGLFYLQDSSDLGSCGSTYINLLSFSNFSNVITIDSSML</sequence>
<accession>A0A151RG52</accession>
<organism evidence="2 3">
    <name type="scientific">Cajanus cajan</name>
    <name type="common">Pigeon pea</name>
    <name type="synonym">Cajanus indicus</name>
    <dbReference type="NCBI Taxonomy" id="3821"/>
    <lineage>
        <taxon>Eukaryota</taxon>
        <taxon>Viridiplantae</taxon>
        <taxon>Streptophyta</taxon>
        <taxon>Embryophyta</taxon>
        <taxon>Tracheophyta</taxon>
        <taxon>Spermatophyta</taxon>
        <taxon>Magnoliopsida</taxon>
        <taxon>eudicotyledons</taxon>
        <taxon>Gunneridae</taxon>
        <taxon>Pentapetalae</taxon>
        <taxon>rosids</taxon>
        <taxon>fabids</taxon>
        <taxon>Fabales</taxon>
        <taxon>Fabaceae</taxon>
        <taxon>Papilionoideae</taxon>
        <taxon>50 kb inversion clade</taxon>
        <taxon>NPAAA clade</taxon>
        <taxon>indigoferoid/millettioid clade</taxon>
        <taxon>Phaseoleae</taxon>
        <taxon>Cajanus</taxon>
    </lineage>
</organism>
<dbReference type="EMBL" id="KQ483775">
    <property type="protein sequence ID" value="KYP41395.1"/>
    <property type="molecule type" value="Genomic_DNA"/>
</dbReference>
<dbReference type="Gramene" id="C.cajan_35902.t">
    <property type="protein sequence ID" value="C.cajan_35902.t.cds1"/>
    <property type="gene ID" value="C.cajan_35902"/>
</dbReference>
<evidence type="ECO:0000313" key="2">
    <source>
        <dbReference type="EMBL" id="KYP41395.1"/>
    </source>
</evidence>
<keyword evidence="3" id="KW-1185">Reference proteome</keyword>
<evidence type="ECO:0000313" key="3">
    <source>
        <dbReference type="Proteomes" id="UP000075243"/>
    </source>
</evidence>
<feature type="domain" description="Retrovirus-related Pol polyprotein from transposon TNT 1-94-like beta-barrel" evidence="1">
    <location>
        <begin position="34"/>
        <end position="105"/>
    </location>
</feature>
<dbReference type="InterPro" id="IPR054722">
    <property type="entry name" value="PolX-like_BBD"/>
</dbReference>
<evidence type="ECO:0000259" key="1">
    <source>
        <dbReference type="Pfam" id="PF22936"/>
    </source>
</evidence>
<proteinExistence type="predicted"/>